<name>A0A7J8HXF2_ROUAE</name>
<dbReference type="EMBL" id="JACASE010000004">
    <property type="protein sequence ID" value="KAF6477003.1"/>
    <property type="molecule type" value="Genomic_DNA"/>
</dbReference>
<evidence type="ECO:0000256" key="1">
    <source>
        <dbReference type="SAM" id="MobiDB-lite"/>
    </source>
</evidence>
<feature type="region of interest" description="Disordered" evidence="1">
    <location>
        <begin position="41"/>
        <end position="63"/>
    </location>
</feature>
<keyword evidence="3" id="KW-1185">Reference proteome</keyword>
<evidence type="ECO:0000313" key="3">
    <source>
        <dbReference type="Proteomes" id="UP000593571"/>
    </source>
</evidence>
<evidence type="ECO:0000313" key="2">
    <source>
        <dbReference type="EMBL" id="KAF6477003.1"/>
    </source>
</evidence>
<dbReference type="AlphaFoldDB" id="A0A7J8HXF2"/>
<proteinExistence type="predicted"/>
<sequence>MGQPGPCTEGPVQGGDAGELCKCGFPGISISQTCSDLPAGARRSALGPRSRGSRGFERHLARW</sequence>
<gene>
    <name evidence="2" type="ORF">HJG63_021214</name>
</gene>
<dbReference type="Proteomes" id="UP000593571">
    <property type="component" value="Unassembled WGS sequence"/>
</dbReference>
<accession>A0A7J8HXF2</accession>
<protein>
    <submittedName>
        <fullName evidence="2">Zinc finger protein 621</fullName>
    </submittedName>
</protein>
<organism evidence="2 3">
    <name type="scientific">Rousettus aegyptiacus</name>
    <name type="common">Egyptian fruit bat</name>
    <name type="synonym">Pteropus aegyptiacus</name>
    <dbReference type="NCBI Taxonomy" id="9407"/>
    <lineage>
        <taxon>Eukaryota</taxon>
        <taxon>Metazoa</taxon>
        <taxon>Chordata</taxon>
        <taxon>Craniata</taxon>
        <taxon>Vertebrata</taxon>
        <taxon>Euteleostomi</taxon>
        <taxon>Mammalia</taxon>
        <taxon>Eutheria</taxon>
        <taxon>Laurasiatheria</taxon>
        <taxon>Chiroptera</taxon>
        <taxon>Yinpterochiroptera</taxon>
        <taxon>Pteropodoidea</taxon>
        <taxon>Pteropodidae</taxon>
        <taxon>Rousettinae</taxon>
        <taxon>Rousettus</taxon>
    </lineage>
</organism>
<comment type="caution">
    <text evidence="2">The sequence shown here is derived from an EMBL/GenBank/DDBJ whole genome shotgun (WGS) entry which is preliminary data.</text>
</comment>
<reference evidence="2 3" key="1">
    <citation type="journal article" date="2020" name="Nature">
        <title>Six reference-quality genomes reveal evolution of bat adaptations.</title>
        <authorList>
            <person name="Jebb D."/>
            <person name="Huang Z."/>
            <person name="Pippel M."/>
            <person name="Hughes G.M."/>
            <person name="Lavrichenko K."/>
            <person name="Devanna P."/>
            <person name="Winkler S."/>
            <person name="Jermiin L.S."/>
            <person name="Skirmuntt E.C."/>
            <person name="Katzourakis A."/>
            <person name="Burkitt-Gray L."/>
            <person name="Ray D.A."/>
            <person name="Sullivan K.A.M."/>
            <person name="Roscito J.G."/>
            <person name="Kirilenko B.M."/>
            <person name="Davalos L.M."/>
            <person name="Corthals A.P."/>
            <person name="Power M.L."/>
            <person name="Jones G."/>
            <person name="Ransome R.D."/>
            <person name="Dechmann D.K.N."/>
            <person name="Locatelli A.G."/>
            <person name="Puechmaille S.J."/>
            <person name="Fedrigo O."/>
            <person name="Jarvis E.D."/>
            <person name="Hiller M."/>
            <person name="Vernes S.C."/>
            <person name="Myers E.W."/>
            <person name="Teeling E.C."/>
        </authorList>
    </citation>
    <scope>NUCLEOTIDE SEQUENCE [LARGE SCALE GENOMIC DNA]</scope>
    <source>
        <strain evidence="2">MRouAeg1</strain>
        <tissue evidence="2">Muscle</tissue>
    </source>
</reference>
<feature type="compositionally biased region" description="Basic and acidic residues" evidence="1">
    <location>
        <begin position="54"/>
        <end position="63"/>
    </location>
</feature>